<reference evidence="2 3" key="1">
    <citation type="journal article" date="2015" name="Genome Announc.">
        <title>Genome Sequences of Two Pandoraea pnomenusa Isolates Recovered 11 Months Apart from a Cystic Fibrosis Patient.</title>
        <authorList>
            <person name="Ee R."/>
            <person name="Ambrose M."/>
            <person name="Lazenby J."/>
            <person name="Williams P."/>
            <person name="Chan K.G."/>
            <person name="Roddam L."/>
        </authorList>
    </citation>
    <scope>NUCLEOTIDE SEQUENCE [LARGE SCALE GENOMIC DNA]</scope>
    <source>
        <strain evidence="2 3">6399</strain>
    </source>
</reference>
<evidence type="ECO:0000259" key="1">
    <source>
        <dbReference type="Pfam" id="PF07906"/>
    </source>
</evidence>
<protein>
    <submittedName>
        <fullName evidence="2">ShET2/EspL2 family type III secretion system effector toxin</fullName>
    </submittedName>
</protein>
<dbReference type="InterPro" id="IPR012927">
    <property type="entry name" value="Toxin_15_N"/>
</dbReference>
<organism evidence="2 3">
    <name type="scientific">Pandoraea fibrosis</name>
    <dbReference type="NCBI Taxonomy" id="1891094"/>
    <lineage>
        <taxon>Bacteria</taxon>
        <taxon>Pseudomonadati</taxon>
        <taxon>Pseudomonadota</taxon>
        <taxon>Betaproteobacteria</taxon>
        <taxon>Burkholderiales</taxon>
        <taxon>Burkholderiaceae</taxon>
        <taxon>Pandoraea</taxon>
    </lineage>
</organism>
<dbReference type="Gene3D" id="1.25.40.20">
    <property type="entry name" value="Ankyrin repeat-containing domain"/>
    <property type="match status" value="1"/>
</dbReference>
<feature type="domain" description="ShET2 enterotoxin N-terminal" evidence="1">
    <location>
        <begin position="113"/>
        <end position="343"/>
    </location>
</feature>
<dbReference type="EMBL" id="CP047385">
    <property type="protein sequence ID" value="QHF14855.1"/>
    <property type="molecule type" value="Genomic_DNA"/>
</dbReference>
<dbReference type="InterPro" id="IPR036770">
    <property type="entry name" value="Ankyrin_rpt-contain_sf"/>
</dbReference>
<name>A0ABX6HVB9_9BURK</name>
<evidence type="ECO:0000313" key="2">
    <source>
        <dbReference type="EMBL" id="QHF14855.1"/>
    </source>
</evidence>
<dbReference type="Proteomes" id="UP000035080">
    <property type="component" value="Chromosome"/>
</dbReference>
<dbReference type="Pfam" id="PF07906">
    <property type="entry name" value="Toxin_15"/>
    <property type="match status" value="1"/>
</dbReference>
<keyword evidence="3" id="KW-1185">Reference proteome</keyword>
<evidence type="ECO:0000313" key="3">
    <source>
        <dbReference type="Proteomes" id="UP000035080"/>
    </source>
</evidence>
<proteinExistence type="predicted"/>
<gene>
    <name evidence="2" type="ORF">PI93_021005</name>
</gene>
<dbReference type="RefSeq" id="WP_080758952.1">
    <property type="nucleotide sequence ID" value="NZ_CP047385.1"/>
</dbReference>
<dbReference type="SUPFAM" id="SSF48403">
    <property type="entry name" value="Ankyrin repeat"/>
    <property type="match status" value="1"/>
</dbReference>
<accession>A0ABX6HVB9</accession>
<sequence>MKIAIPSFFCRTIRPWDDLNTMVQRKLNHGRMDRVSETSLKKVVSCARKSPSNTTNTVLKSLESSHKPIAAQLRAGISHGLRSVGAAGRSEQTLALTPIASRAYAITEKKPDEEIRTPKRRPYLSEKRDASINWNGVVSMRASHAGVIECRHLAQVWARNFESTRGRTEYRDFESPESIRRSVSPLAERNFEARVLGAYGYLVENGGWGNVLAECVREMVVSAEDRRSLLAVTPNHVLAFGIKLKHEGARRHCIVQFYDPNQTVTHLRAKLRVDSIDRDGLGEILALRAEDFLSPFDMKEYDLPHDGSTLFLGEPATHGASRLRCMPEGTPSAITLNQLCFANLSGELGTAISQIFASGLSPEQCSERLSAKDSEGTSGLHLALQGGYVATVHTYVESILKSQLSDELKVSLLAGTAANGLPGICMALQKGHAETVRAYAGLVLGSDLSSTQKLTLMAAHRPDGAPGVWAAFRCGHADAIRAYMKLIATSRLSGEQRCALLAAKDPDGEPSVIEAFRCGHTNVVRVYVESVLTSGLSNEQQFDLLAAMDREGISGMRHASMSGHTDTVSAFIDLIESSTLPAQLRMQLLDGLGRQKHGASLRIPRHHSHEVSRMHFSTRL</sequence>